<dbReference type="RefSeq" id="WP_272775906.1">
    <property type="nucleotide sequence ID" value="NZ_JAQQLI010000005.1"/>
</dbReference>
<dbReference type="Proteomes" id="UP001165652">
    <property type="component" value="Unassembled WGS sequence"/>
</dbReference>
<name>A0ABT5J5Y9_RHOTP</name>
<comment type="caution">
    <text evidence="1">The sequence shown here is derived from an EMBL/GenBank/DDBJ whole genome shotgun (WGS) entry which is preliminary data.</text>
</comment>
<evidence type="ECO:0000313" key="1">
    <source>
        <dbReference type="EMBL" id="MDC7785056.1"/>
    </source>
</evidence>
<organism evidence="1 2">
    <name type="scientific">Rhodoplanes tepidamans</name>
    <name type="common">Rhodoplanes cryptolactis</name>
    <dbReference type="NCBI Taxonomy" id="200616"/>
    <lineage>
        <taxon>Bacteria</taxon>
        <taxon>Pseudomonadati</taxon>
        <taxon>Pseudomonadota</taxon>
        <taxon>Alphaproteobacteria</taxon>
        <taxon>Hyphomicrobiales</taxon>
        <taxon>Nitrobacteraceae</taxon>
        <taxon>Rhodoplanes</taxon>
    </lineage>
</organism>
<sequence length="81" mass="9132">MYAFEPDTLRILRTVMDDVVAAIRPENLDQEQRLLIARRLLTLAAGGERHPGRLKEEVLMQGTATRAAIAEKHRTTVLHEG</sequence>
<keyword evidence="2" id="KW-1185">Reference proteome</keyword>
<reference evidence="1" key="1">
    <citation type="journal article" date="2023" name="Microbiol Resour">
        <title>Genome Sequences of Rhodoplanes serenus and Two Thermotolerant Strains, Rhodoplanes tepidamans and 'Rhodoplanes cryptolactis,' Further Refine the Genus.</title>
        <authorList>
            <person name="Rayyan A.A."/>
            <person name="Kyndt J.A."/>
        </authorList>
    </citation>
    <scope>NUCLEOTIDE SEQUENCE</scope>
    <source>
        <strain evidence="1">DSM 9987</strain>
    </source>
</reference>
<gene>
    <name evidence="1" type="ORF">PQJ73_05115</name>
</gene>
<proteinExistence type="predicted"/>
<reference evidence="1" key="2">
    <citation type="submission" date="2023-02" db="EMBL/GenBank/DDBJ databases">
        <authorList>
            <person name="Rayyan A."/>
            <person name="Meyer T."/>
            <person name="Kyndt J.A."/>
        </authorList>
    </citation>
    <scope>NUCLEOTIDE SEQUENCE</scope>
    <source>
        <strain evidence="1">DSM 9987</strain>
    </source>
</reference>
<protein>
    <submittedName>
        <fullName evidence="1">Uncharacterized protein</fullName>
    </submittedName>
</protein>
<evidence type="ECO:0000313" key="2">
    <source>
        <dbReference type="Proteomes" id="UP001165652"/>
    </source>
</evidence>
<dbReference type="EMBL" id="JAQQLI010000005">
    <property type="protein sequence ID" value="MDC7785056.1"/>
    <property type="molecule type" value="Genomic_DNA"/>
</dbReference>
<accession>A0ABT5J5Y9</accession>